<dbReference type="Pfam" id="PF18813">
    <property type="entry name" value="PBECR4"/>
    <property type="match status" value="1"/>
</dbReference>
<proteinExistence type="predicted"/>
<dbReference type="EMBL" id="UGPL01000006">
    <property type="protein sequence ID" value="STY65639.1"/>
    <property type="molecule type" value="Genomic_DNA"/>
</dbReference>
<evidence type="ECO:0000313" key="2">
    <source>
        <dbReference type="EMBL" id="STY65639.1"/>
    </source>
</evidence>
<reference evidence="2 3" key="1">
    <citation type="submission" date="2018-06" db="EMBL/GenBank/DDBJ databases">
        <authorList>
            <consortium name="Pathogen Informatics"/>
            <person name="Doyle S."/>
        </authorList>
    </citation>
    <scope>NUCLEOTIDE SEQUENCE [LARGE SCALE GENOMIC DNA]</scope>
    <source>
        <strain evidence="2 3">NCTC9380</strain>
    </source>
</reference>
<dbReference type="Proteomes" id="UP000254031">
    <property type="component" value="Unassembled WGS sequence"/>
</dbReference>
<name>A0A378NDK6_MANHA</name>
<organism evidence="2 3">
    <name type="scientific">Mannheimia haemolytica</name>
    <name type="common">Pasteurella haemolytica</name>
    <dbReference type="NCBI Taxonomy" id="75985"/>
    <lineage>
        <taxon>Bacteria</taxon>
        <taxon>Pseudomonadati</taxon>
        <taxon>Pseudomonadota</taxon>
        <taxon>Gammaproteobacteria</taxon>
        <taxon>Pasteurellales</taxon>
        <taxon>Pasteurellaceae</taxon>
        <taxon>Mannheimia</taxon>
    </lineage>
</organism>
<accession>A0A378NDK6</accession>
<dbReference type="InterPro" id="IPR041420">
    <property type="entry name" value="PBECR4"/>
</dbReference>
<feature type="domain" description="Phage-Barnase-EndoU-ColicinE5/D-RelE like nuclease 4" evidence="1">
    <location>
        <begin position="14"/>
        <end position="164"/>
    </location>
</feature>
<gene>
    <name evidence="2" type="ORF">NCTC9380_00907</name>
</gene>
<dbReference type="RefSeq" id="WP_006250605.1">
    <property type="nucleotide sequence ID" value="NZ_CP017484.1"/>
</dbReference>
<protein>
    <recommendedName>
        <fullName evidence="1">Phage-Barnase-EndoU-ColicinE5/D-RelE like nuclease 4 domain-containing protein</fullName>
    </recommendedName>
</protein>
<evidence type="ECO:0000259" key="1">
    <source>
        <dbReference type="Pfam" id="PF18813"/>
    </source>
</evidence>
<dbReference type="AlphaFoldDB" id="A0A378NDK6"/>
<sequence>MTEKERLKKYINDIENAAFFFETHFINKEVVYSTDDENISIIFKRSNFMHLCGVKYDDGAREFFYAAINNRLDINKIKTKSDGTTFLKLSLLKSINFLLSSEITLTNNAIYLNIAFDKALKTKKQVFALTLIDNNRSFIPQSLLNLKNINNFPNGKVIKSIKSVHLQSRTEIIYL</sequence>
<evidence type="ECO:0000313" key="3">
    <source>
        <dbReference type="Proteomes" id="UP000254031"/>
    </source>
</evidence>